<evidence type="ECO:0000313" key="2">
    <source>
        <dbReference type="Proteomes" id="UP000823775"/>
    </source>
</evidence>
<dbReference type="Proteomes" id="UP000823775">
    <property type="component" value="Unassembled WGS sequence"/>
</dbReference>
<dbReference type="EMBL" id="JACEIK010001748">
    <property type="protein sequence ID" value="MCD7471937.1"/>
    <property type="molecule type" value="Genomic_DNA"/>
</dbReference>
<proteinExistence type="predicted"/>
<reference evidence="1 2" key="1">
    <citation type="journal article" date="2021" name="BMC Genomics">
        <title>Datura genome reveals duplications of psychoactive alkaloid biosynthetic genes and high mutation rate following tissue culture.</title>
        <authorList>
            <person name="Rajewski A."/>
            <person name="Carter-House D."/>
            <person name="Stajich J."/>
            <person name="Litt A."/>
        </authorList>
    </citation>
    <scope>NUCLEOTIDE SEQUENCE [LARGE SCALE GENOMIC DNA]</scope>
    <source>
        <strain evidence="1">AR-01</strain>
    </source>
</reference>
<gene>
    <name evidence="1" type="ORF">HAX54_012738</name>
</gene>
<evidence type="ECO:0000313" key="1">
    <source>
        <dbReference type="EMBL" id="MCD7471937.1"/>
    </source>
</evidence>
<name>A0ABS8TK86_DATST</name>
<protein>
    <submittedName>
        <fullName evidence="1">Uncharacterized protein</fullName>
    </submittedName>
</protein>
<accession>A0ABS8TK86</accession>
<organism evidence="1 2">
    <name type="scientific">Datura stramonium</name>
    <name type="common">Jimsonweed</name>
    <name type="synonym">Common thornapple</name>
    <dbReference type="NCBI Taxonomy" id="4076"/>
    <lineage>
        <taxon>Eukaryota</taxon>
        <taxon>Viridiplantae</taxon>
        <taxon>Streptophyta</taxon>
        <taxon>Embryophyta</taxon>
        <taxon>Tracheophyta</taxon>
        <taxon>Spermatophyta</taxon>
        <taxon>Magnoliopsida</taxon>
        <taxon>eudicotyledons</taxon>
        <taxon>Gunneridae</taxon>
        <taxon>Pentapetalae</taxon>
        <taxon>asterids</taxon>
        <taxon>lamiids</taxon>
        <taxon>Solanales</taxon>
        <taxon>Solanaceae</taxon>
        <taxon>Solanoideae</taxon>
        <taxon>Datureae</taxon>
        <taxon>Datura</taxon>
    </lineage>
</organism>
<comment type="caution">
    <text evidence="1">The sequence shown here is derived from an EMBL/GenBank/DDBJ whole genome shotgun (WGS) entry which is preliminary data.</text>
</comment>
<sequence>MDSMDDSIPLAALNKGVRKWLFQSTKALASKIPCVAGPASRTRARRMIFEGPLTNPKTFRFASCQKNKWPDLPCPLKPLDIVCKFFGNPSRTSDSKVVIDVKQNHALPYGFLLIKVFGKLGVHFSSLKYYSIYDAMNYFETRGSHPEGGKGGSTAVAGTSRSHEVGEMEKLYLKIDHEQLKAQLVKNEETVVARHNDLMSLIRSLSPLTVSSPSATA</sequence>
<keyword evidence="2" id="KW-1185">Reference proteome</keyword>